<evidence type="ECO:0000256" key="7">
    <source>
        <dbReference type="ARBA" id="ARBA00022909"/>
    </source>
</evidence>
<gene>
    <name evidence="9" type="ORF">MNB_SV-9-140</name>
</gene>
<keyword evidence="5 9" id="KW-0418">Kinase</keyword>
<evidence type="ECO:0000313" key="9">
    <source>
        <dbReference type="EMBL" id="SFV56438.1"/>
    </source>
</evidence>
<dbReference type="NCBIfam" id="TIGR01498">
    <property type="entry name" value="folK"/>
    <property type="match status" value="1"/>
</dbReference>
<evidence type="ECO:0000259" key="8">
    <source>
        <dbReference type="Pfam" id="PF01288"/>
    </source>
</evidence>
<reference evidence="9" key="1">
    <citation type="submission" date="2016-10" db="EMBL/GenBank/DDBJ databases">
        <authorList>
            <person name="de Groot N.N."/>
        </authorList>
    </citation>
    <scope>NUCLEOTIDE SEQUENCE</scope>
</reference>
<feature type="domain" description="7,8-dihydro-6-hydroxymethylpterin-pyrophosphokinase" evidence="8">
    <location>
        <begin position="33"/>
        <end position="159"/>
    </location>
</feature>
<dbReference type="Pfam" id="PF01288">
    <property type="entry name" value="HPPK"/>
    <property type="match status" value="1"/>
</dbReference>
<dbReference type="PANTHER" id="PTHR43071:SF1">
    <property type="entry name" value="2-AMINO-4-HYDROXY-6-HYDROXYMETHYLDIHYDROPTERIDINE PYROPHOSPHOKINASE"/>
    <property type="match status" value="1"/>
</dbReference>
<protein>
    <recommendedName>
        <fullName evidence="2">2-amino-4-hydroxy-6-hydroxymethyldihydropteridine diphosphokinase</fullName>
        <ecNumber evidence="2">2.7.6.3</ecNumber>
    </recommendedName>
</protein>
<dbReference type="GO" id="GO:0046654">
    <property type="term" value="P:tetrahydrofolate biosynthetic process"/>
    <property type="evidence" value="ECO:0007669"/>
    <property type="project" value="UniProtKB-UniPathway"/>
</dbReference>
<evidence type="ECO:0000256" key="3">
    <source>
        <dbReference type="ARBA" id="ARBA00022679"/>
    </source>
</evidence>
<organism evidence="9">
    <name type="scientific">hydrothermal vent metagenome</name>
    <dbReference type="NCBI Taxonomy" id="652676"/>
    <lineage>
        <taxon>unclassified sequences</taxon>
        <taxon>metagenomes</taxon>
        <taxon>ecological metagenomes</taxon>
    </lineage>
</organism>
<dbReference type="Gene3D" id="3.30.70.560">
    <property type="entry name" value="7,8-Dihydro-6-hydroxymethylpterin-pyrophosphokinase HPPK"/>
    <property type="match status" value="1"/>
</dbReference>
<name>A0A1W1BS63_9ZZZZ</name>
<comment type="pathway">
    <text evidence="1">Cofactor biosynthesis; tetrahydrofolate biosynthesis; 2-amino-4-hydroxy-6-hydroxymethyl-7,8-dihydropteridine diphosphate from 7,8-dihydroneopterin triphosphate: step 4/4.</text>
</comment>
<evidence type="ECO:0000256" key="1">
    <source>
        <dbReference type="ARBA" id="ARBA00005051"/>
    </source>
</evidence>
<dbReference type="UniPathway" id="UPA00077">
    <property type="reaction ID" value="UER00155"/>
</dbReference>
<keyword evidence="4" id="KW-0547">Nucleotide-binding</keyword>
<dbReference type="CDD" id="cd00483">
    <property type="entry name" value="HPPK"/>
    <property type="match status" value="1"/>
</dbReference>
<dbReference type="GO" id="GO:0016301">
    <property type="term" value="F:kinase activity"/>
    <property type="evidence" value="ECO:0007669"/>
    <property type="project" value="UniProtKB-KW"/>
</dbReference>
<dbReference type="GO" id="GO:0005524">
    <property type="term" value="F:ATP binding"/>
    <property type="evidence" value="ECO:0007669"/>
    <property type="project" value="UniProtKB-KW"/>
</dbReference>
<dbReference type="GO" id="GO:0046656">
    <property type="term" value="P:folic acid biosynthetic process"/>
    <property type="evidence" value="ECO:0007669"/>
    <property type="project" value="UniProtKB-KW"/>
</dbReference>
<dbReference type="AlphaFoldDB" id="A0A1W1BS63"/>
<evidence type="ECO:0000256" key="2">
    <source>
        <dbReference type="ARBA" id="ARBA00013253"/>
    </source>
</evidence>
<evidence type="ECO:0000256" key="5">
    <source>
        <dbReference type="ARBA" id="ARBA00022777"/>
    </source>
</evidence>
<dbReference type="InterPro" id="IPR035907">
    <property type="entry name" value="Hppk_sf"/>
</dbReference>
<evidence type="ECO:0000256" key="4">
    <source>
        <dbReference type="ARBA" id="ARBA00022741"/>
    </source>
</evidence>
<dbReference type="SUPFAM" id="SSF55083">
    <property type="entry name" value="6-hydroxymethyl-7,8-dihydropterin pyrophosphokinase, HPPK"/>
    <property type="match status" value="1"/>
</dbReference>
<proteinExistence type="predicted"/>
<evidence type="ECO:0000256" key="6">
    <source>
        <dbReference type="ARBA" id="ARBA00022840"/>
    </source>
</evidence>
<sequence>MKKVINSEYSIFKTEYYPYRLNNQPIKFKNRAVLGIGGNIGDVMRRFNRLHHFIKKSTKITLTESSPILKNPPFGYMPQPDYYNAILIISTNLTPRELLYYLLRLEKKFGRKRDIINGPRTLDIDIIFYNDISISSKELTIPHQHWAERESVLIPLSLIKNKKIR</sequence>
<keyword evidence="6" id="KW-0067">ATP-binding</keyword>
<keyword evidence="3 9" id="KW-0808">Transferase</keyword>
<dbReference type="EMBL" id="FPHG01000030">
    <property type="protein sequence ID" value="SFV56438.1"/>
    <property type="molecule type" value="Genomic_DNA"/>
</dbReference>
<keyword evidence="7" id="KW-0289">Folate biosynthesis</keyword>
<dbReference type="PANTHER" id="PTHR43071">
    <property type="entry name" value="2-AMINO-4-HYDROXY-6-HYDROXYMETHYLDIHYDROPTERIDINE PYROPHOSPHOKINASE"/>
    <property type="match status" value="1"/>
</dbReference>
<dbReference type="InterPro" id="IPR000550">
    <property type="entry name" value="Hppk"/>
</dbReference>
<accession>A0A1W1BS63</accession>
<dbReference type="GO" id="GO:0003848">
    <property type="term" value="F:2-amino-4-hydroxy-6-hydroxymethyldihydropteridine diphosphokinase activity"/>
    <property type="evidence" value="ECO:0007669"/>
    <property type="project" value="UniProtKB-EC"/>
</dbReference>
<dbReference type="EC" id="2.7.6.3" evidence="2"/>